<evidence type="ECO:0000256" key="1">
    <source>
        <dbReference type="SAM" id="MobiDB-lite"/>
    </source>
</evidence>
<comment type="caution">
    <text evidence="2">The sequence shown here is derived from an EMBL/GenBank/DDBJ whole genome shotgun (WGS) entry which is preliminary data.</text>
</comment>
<feature type="region of interest" description="Disordered" evidence="1">
    <location>
        <begin position="221"/>
        <end position="260"/>
    </location>
</feature>
<accession>A0A3L6PCN6</accession>
<dbReference type="AlphaFoldDB" id="A0A3L6PCN6"/>
<feature type="compositionally biased region" description="Basic and acidic residues" evidence="1">
    <location>
        <begin position="64"/>
        <end position="77"/>
    </location>
</feature>
<feature type="region of interest" description="Disordered" evidence="1">
    <location>
        <begin position="64"/>
        <end position="140"/>
    </location>
</feature>
<sequence length="260" mass="28765">MATTRETAGKSTRGPPRQIQHPQEVPAQGEPVQPEDALVVVEINDDDDNYYSYYGGGWVDIDTKEEPMELLEDHPDAVEDNGEEDGAGGDGADLGAAGGDDAEDGGDDPAAPDGGDDDPDDDPEPAIAADVTPPEPHHEKQIHHLDFAEGPFPVLLWRAMQRIGFPLMPRYEASLFKNAQQEEKWLVAVVISVPDERRGLGSQEKLRKTLREKVILEAQLNGDQELPPEYDSDESIDYLPESPPRKRVLYGEPGYRTRYR</sequence>
<keyword evidence="3" id="KW-1185">Reference proteome</keyword>
<evidence type="ECO:0000313" key="2">
    <source>
        <dbReference type="EMBL" id="RLM55332.1"/>
    </source>
</evidence>
<gene>
    <name evidence="2" type="ORF">C2845_PM10G11430</name>
</gene>
<feature type="compositionally biased region" description="Acidic residues" evidence="1">
    <location>
        <begin position="78"/>
        <end position="87"/>
    </location>
</feature>
<organism evidence="2 3">
    <name type="scientific">Panicum miliaceum</name>
    <name type="common">Proso millet</name>
    <name type="synonym">Broomcorn millet</name>
    <dbReference type="NCBI Taxonomy" id="4540"/>
    <lineage>
        <taxon>Eukaryota</taxon>
        <taxon>Viridiplantae</taxon>
        <taxon>Streptophyta</taxon>
        <taxon>Embryophyta</taxon>
        <taxon>Tracheophyta</taxon>
        <taxon>Spermatophyta</taxon>
        <taxon>Magnoliopsida</taxon>
        <taxon>Liliopsida</taxon>
        <taxon>Poales</taxon>
        <taxon>Poaceae</taxon>
        <taxon>PACMAD clade</taxon>
        <taxon>Panicoideae</taxon>
        <taxon>Panicodae</taxon>
        <taxon>Paniceae</taxon>
        <taxon>Panicinae</taxon>
        <taxon>Panicum</taxon>
        <taxon>Panicum sect. Panicum</taxon>
    </lineage>
</organism>
<feature type="compositionally biased region" description="Polar residues" evidence="1">
    <location>
        <begin position="1"/>
        <end position="10"/>
    </location>
</feature>
<protein>
    <submittedName>
        <fullName evidence="2">Uncharacterized protein</fullName>
    </submittedName>
</protein>
<dbReference type="Proteomes" id="UP000275267">
    <property type="component" value="Unassembled WGS sequence"/>
</dbReference>
<dbReference type="EMBL" id="PQIB02000018">
    <property type="protein sequence ID" value="RLM55332.1"/>
    <property type="molecule type" value="Genomic_DNA"/>
</dbReference>
<feature type="compositionally biased region" description="Gly residues" evidence="1">
    <location>
        <begin position="88"/>
        <end position="98"/>
    </location>
</feature>
<proteinExistence type="predicted"/>
<evidence type="ECO:0000313" key="3">
    <source>
        <dbReference type="Proteomes" id="UP000275267"/>
    </source>
</evidence>
<reference evidence="3" key="1">
    <citation type="journal article" date="2019" name="Nat. Commun.">
        <title>The genome of broomcorn millet.</title>
        <authorList>
            <person name="Zou C."/>
            <person name="Miki D."/>
            <person name="Li D."/>
            <person name="Tang Q."/>
            <person name="Xiao L."/>
            <person name="Rajput S."/>
            <person name="Deng P."/>
            <person name="Jia W."/>
            <person name="Huang R."/>
            <person name="Zhang M."/>
            <person name="Sun Y."/>
            <person name="Hu J."/>
            <person name="Fu X."/>
            <person name="Schnable P.S."/>
            <person name="Li F."/>
            <person name="Zhang H."/>
            <person name="Feng B."/>
            <person name="Zhu X."/>
            <person name="Liu R."/>
            <person name="Schnable J.C."/>
            <person name="Zhu J.-K."/>
            <person name="Zhang H."/>
        </authorList>
    </citation>
    <scope>NUCLEOTIDE SEQUENCE [LARGE SCALE GENOMIC DNA]</scope>
</reference>
<feature type="compositionally biased region" description="Acidic residues" evidence="1">
    <location>
        <begin position="226"/>
        <end position="236"/>
    </location>
</feature>
<feature type="compositionally biased region" description="Acidic residues" evidence="1">
    <location>
        <begin position="114"/>
        <end position="124"/>
    </location>
</feature>
<feature type="region of interest" description="Disordered" evidence="1">
    <location>
        <begin position="1"/>
        <end position="36"/>
    </location>
</feature>
<name>A0A3L6PCN6_PANMI</name>